<dbReference type="Gene3D" id="1.10.10.1320">
    <property type="entry name" value="Anti-sigma factor, zinc-finger domain"/>
    <property type="match status" value="1"/>
</dbReference>
<dbReference type="EMBL" id="CP002869">
    <property type="protein sequence ID" value="AEI45973.1"/>
    <property type="molecule type" value="Genomic_DNA"/>
</dbReference>
<dbReference type="InterPro" id="IPR041916">
    <property type="entry name" value="Anti_sigma_zinc_sf"/>
</dbReference>
<dbReference type="HOGENOM" id="CLU_1347302_0_0_9"/>
<dbReference type="PATRIC" id="fig|1036673.3.peg.6973"/>
<dbReference type="Proteomes" id="UP000006620">
    <property type="component" value="Chromosome"/>
</dbReference>
<organism evidence="4 5">
    <name type="scientific">Paenibacillus mucilaginosus (strain KNP414)</name>
    <dbReference type="NCBI Taxonomy" id="1036673"/>
    <lineage>
        <taxon>Bacteria</taxon>
        <taxon>Bacillati</taxon>
        <taxon>Bacillota</taxon>
        <taxon>Bacilli</taxon>
        <taxon>Bacillales</taxon>
        <taxon>Paenibacillaceae</taxon>
        <taxon>Paenibacillus</taxon>
    </lineage>
</organism>
<evidence type="ECO:0000313" key="5">
    <source>
        <dbReference type="Proteomes" id="UP000006620"/>
    </source>
</evidence>
<protein>
    <recommendedName>
        <fullName evidence="2">Anti-sigma-W factor RsiW</fullName>
    </recommendedName>
</protein>
<sequence>MNCKEALPLLHEYMDGGLEGKEAVQLKEHLLACMDCRRRLQEFEKVEALVAAWPTPPVPDGLTQRIMDALPPAKRQNRGYRWIRKHPAASVAAVFFAVMLSSFMTAWDNDRDLIVKGTDLESVVIQGHTVVVPAGKKVSGDLTVEGGTVQVDGDVEGNVVVIDGSVIQASTAHISGQVKQIDEAFSWMWYKMNQWVSQVSETP</sequence>
<reference evidence="4 5" key="2">
    <citation type="journal article" date="2013" name="Genome Announc.">
        <title>Genome Sequence of Growth-Improving Paenibacillus mucilaginosus Strain KNP414.</title>
        <authorList>
            <person name="Lu J.J."/>
            <person name="Wang J.F."/>
            <person name="Hu X.F."/>
        </authorList>
    </citation>
    <scope>NUCLEOTIDE SEQUENCE [LARGE SCALE GENOMIC DNA]</scope>
    <source>
        <strain evidence="4 5">KNP414</strain>
    </source>
</reference>
<reference evidence="5" key="1">
    <citation type="submission" date="2011-06" db="EMBL/GenBank/DDBJ databases">
        <title>Complete genome sequence of Paenibacillus mucilaginosus KNP414.</title>
        <authorList>
            <person name="Wang J."/>
            <person name="Hu S."/>
            <person name="Hu X."/>
            <person name="Zhang B."/>
            <person name="Dong D."/>
            <person name="Zhang S."/>
            <person name="Zhao K."/>
            <person name="Wu D."/>
        </authorList>
    </citation>
    <scope>NUCLEOTIDE SEQUENCE [LARGE SCALE GENOMIC DNA]</scope>
    <source>
        <strain evidence="5">KNP414</strain>
    </source>
</reference>
<gene>
    <name evidence="4" type="ordered locus">KNP414_07470</name>
</gene>
<dbReference type="InterPro" id="IPR027383">
    <property type="entry name" value="Znf_put"/>
</dbReference>
<proteinExistence type="inferred from homology"/>
<accession>F8F7G4</accession>
<dbReference type="AlphaFoldDB" id="F8F7G4"/>
<comment type="similarity">
    <text evidence="1">Belongs to the zinc-associated anti-sigma factor (ZAS) superfamily. Anti-sigma-W factor family.</text>
</comment>
<keyword evidence="4" id="KW-0472">Membrane</keyword>
<feature type="domain" description="Putative zinc-finger" evidence="3">
    <location>
        <begin position="3"/>
        <end position="37"/>
    </location>
</feature>
<keyword evidence="4" id="KW-0812">Transmembrane</keyword>
<dbReference type="KEGG" id="pms:KNP414_07470"/>
<evidence type="ECO:0000259" key="3">
    <source>
        <dbReference type="Pfam" id="PF13490"/>
    </source>
</evidence>
<evidence type="ECO:0000256" key="2">
    <source>
        <dbReference type="ARBA" id="ARBA00024438"/>
    </source>
</evidence>
<dbReference type="RefSeq" id="WP_013921114.1">
    <property type="nucleotide sequence ID" value="NC_015690.1"/>
</dbReference>
<name>F8F7G4_PAEMK</name>
<evidence type="ECO:0000313" key="4">
    <source>
        <dbReference type="EMBL" id="AEI45973.1"/>
    </source>
</evidence>
<evidence type="ECO:0000256" key="1">
    <source>
        <dbReference type="ARBA" id="ARBA00024353"/>
    </source>
</evidence>
<dbReference type="Pfam" id="PF13490">
    <property type="entry name" value="zf-HC2"/>
    <property type="match status" value="1"/>
</dbReference>